<dbReference type="InterPro" id="IPR027843">
    <property type="entry name" value="DUF4440"/>
</dbReference>
<dbReference type="SUPFAM" id="SSF54427">
    <property type="entry name" value="NTF2-like"/>
    <property type="match status" value="1"/>
</dbReference>
<accession>A0AB39KW96</accession>
<protein>
    <submittedName>
        <fullName evidence="2">Nuclear transport factor 2 family protein</fullName>
    </submittedName>
</protein>
<dbReference type="Pfam" id="PF14534">
    <property type="entry name" value="DUF4440"/>
    <property type="match status" value="1"/>
</dbReference>
<name>A0AB39KW96_9CAUL</name>
<reference evidence="2" key="1">
    <citation type="submission" date="2024-06" db="EMBL/GenBank/DDBJ databases">
        <title>Caulobacter inopinatus, sp. nov.</title>
        <authorList>
            <person name="Donachie S.P."/>
        </authorList>
    </citation>
    <scope>NUCLEOTIDE SEQUENCE</scope>
    <source>
        <strain evidence="2">73W</strain>
    </source>
</reference>
<gene>
    <name evidence="2" type="ORF">ABOZ73_05390</name>
</gene>
<evidence type="ECO:0000259" key="1">
    <source>
        <dbReference type="Pfam" id="PF14534"/>
    </source>
</evidence>
<dbReference type="EMBL" id="CP158375">
    <property type="protein sequence ID" value="XDO97852.1"/>
    <property type="molecule type" value="Genomic_DNA"/>
</dbReference>
<dbReference type="Gene3D" id="3.10.450.50">
    <property type="match status" value="1"/>
</dbReference>
<sequence length="157" mass="17317">MLDLLLAAAAAAVIPTGSALEETLAKRDAEFFEVFFQGCDPARLRTMVTDDFEFFHDKDGLVATSGDGFIADYAESCEAKQKPDAWNSRRELTAGTMKVWPAGSYGAFEQGEHTFHERQGQGAFKLVGKAAFTQVWKLEDGAWKLARVFSYAHEPAD</sequence>
<feature type="domain" description="DUF4440" evidence="1">
    <location>
        <begin position="37"/>
        <end position="145"/>
    </location>
</feature>
<dbReference type="InterPro" id="IPR032710">
    <property type="entry name" value="NTF2-like_dom_sf"/>
</dbReference>
<dbReference type="RefSeq" id="WP_369061342.1">
    <property type="nucleotide sequence ID" value="NZ_CP158375.1"/>
</dbReference>
<dbReference type="AlphaFoldDB" id="A0AB39KW96"/>
<organism evidence="2">
    <name type="scientific">Caulobacter sp. 73W</name>
    <dbReference type="NCBI Taxonomy" id="3161137"/>
    <lineage>
        <taxon>Bacteria</taxon>
        <taxon>Pseudomonadati</taxon>
        <taxon>Pseudomonadota</taxon>
        <taxon>Alphaproteobacteria</taxon>
        <taxon>Caulobacterales</taxon>
        <taxon>Caulobacteraceae</taxon>
        <taxon>Caulobacter</taxon>
    </lineage>
</organism>
<proteinExistence type="predicted"/>
<evidence type="ECO:0000313" key="2">
    <source>
        <dbReference type="EMBL" id="XDO97852.1"/>
    </source>
</evidence>